<comment type="caution">
    <text evidence="1">The sequence shown here is derived from an EMBL/GenBank/DDBJ whole genome shotgun (WGS) entry which is preliminary data.</text>
</comment>
<dbReference type="InterPro" id="IPR011990">
    <property type="entry name" value="TPR-like_helical_dom_sf"/>
</dbReference>
<dbReference type="Gene3D" id="1.25.40.10">
    <property type="entry name" value="Tetratricopeptide repeat domain"/>
    <property type="match status" value="1"/>
</dbReference>
<dbReference type="OrthoDB" id="8536394at2"/>
<dbReference type="EMBL" id="BDOQ01000003">
    <property type="protein sequence ID" value="GBG13847.1"/>
    <property type="molecule type" value="Genomic_DNA"/>
</dbReference>
<organism evidence="1 2">
    <name type="scientific">Novimethylophilus kurashikiensis</name>
    <dbReference type="NCBI Taxonomy" id="1825523"/>
    <lineage>
        <taxon>Bacteria</taxon>
        <taxon>Pseudomonadati</taxon>
        <taxon>Pseudomonadota</taxon>
        <taxon>Betaproteobacteria</taxon>
        <taxon>Nitrosomonadales</taxon>
        <taxon>Methylophilaceae</taxon>
        <taxon>Novimethylophilus</taxon>
    </lineage>
</organism>
<evidence type="ECO:0000313" key="2">
    <source>
        <dbReference type="Proteomes" id="UP000245081"/>
    </source>
</evidence>
<accession>A0A2R5F6J8</accession>
<evidence type="ECO:0008006" key="3">
    <source>
        <dbReference type="Google" id="ProtNLM"/>
    </source>
</evidence>
<protein>
    <recommendedName>
        <fullName evidence="3">MxaK protein</fullName>
    </recommendedName>
</protein>
<dbReference type="SUPFAM" id="SSF48452">
    <property type="entry name" value="TPR-like"/>
    <property type="match status" value="1"/>
</dbReference>
<reference evidence="1 2" key="1">
    <citation type="journal article" date="2018" name="Environ. Microbiol.">
        <title>Isolation and genomic characterization of Novimethylophilus kurashikiensis gen. nov. sp. nov., a new lanthanide-dependent methylotrophic species of Methylophilaceae.</title>
        <authorList>
            <person name="Lv H."/>
            <person name="Sahin N."/>
            <person name="Tani A."/>
        </authorList>
    </citation>
    <scope>NUCLEOTIDE SEQUENCE [LARGE SCALE GENOMIC DNA]</scope>
    <source>
        <strain evidence="1 2">La2-4</strain>
    </source>
</reference>
<keyword evidence="2" id="KW-1185">Reference proteome</keyword>
<dbReference type="AlphaFoldDB" id="A0A2R5F6J8"/>
<proteinExistence type="predicted"/>
<evidence type="ECO:0000313" key="1">
    <source>
        <dbReference type="EMBL" id="GBG13847.1"/>
    </source>
</evidence>
<sequence>MGNRITRINFALALLAAIGAIGTGYEGYQCWKIVGINARLEAGRTIEDEAYPYQRKFASAYLQGKANDYKHAVQSYSQLLEMSPSPAQQASIQYNIGNNLFLSGLQRRPNDDGSLKDEAKYDFSQARIAYEQALRMNPDLQAAKFNLSLLLSAMPANMKPAPKDQSGVELSNLPIGLP</sequence>
<dbReference type="RefSeq" id="WP_109015003.1">
    <property type="nucleotide sequence ID" value="NZ_BDOQ01000003.1"/>
</dbReference>
<gene>
    <name evidence="1" type="ORF">NMK_1399</name>
</gene>
<name>A0A2R5F6J8_9PROT</name>
<dbReference type="Proteomes" id="UP000245081">
    <property type="component" value="Unassembled WGS sequence"/>
</dbReference>